<keyword evidence="3" id="KW-0472">Membrane</keyword>
<dbReference type="PROSITE" id="PS50268">
    <property type="entry name" value="CADHERIN_2"/>
    <property type="match status" value="1"/>
</dbReference>
<keyword evidence="8" id="KW-1185">Reference proteome</keyword>
<evidence type="ECO:0000256" key="2">
    <source>
        <dbReference type="ARBA" id="ARBA00022692"/>
    </source>
</evidence>
<dbReference type="InterPro" id="IPR050174">
    <property type="entry name" value="Protocadherin/Cadherin-CA"/>
</dbReference>
<dbReference type="InterPro" id="IPR002126">
    <property type="entry name" value="Cadherin-like_dom"/>
</dbReference>
<protein>
    <submittedName>
        <fullName evidence="7">Protein dachsous</fullName>
    </submittedName>
</protein>
<reference evidence="7 8" key="1">
    <citation type="journal article" date="2019" name="Commun. Biol.">
        <title>The bagworm genome reveals a unique fibroin gene that provides high tensile strength.</title>
        <authorList>
            <person name="Kono N."/>
            <person name="Nakamura H."/>
            <person name="Ohtoshi R."/>
            <person name="Tomita M."/>
            <person name="Numata K."/>
            <person name="Arakawa K."/>
        </authorList>
    </citation>
    <scope>NUCLEOTIDE SEQUENCE [LARGE SCALE GENOMIC DNA]</scope>
</reference>
<evidence type="ECO:0000259" key="6">
    <source>
        <dbReference type="PROSITE" id="PS50268"/>
    </source>
</evidence>
<keyword evidence="4" id="KW-0325">Glycoprotein</keyword>
<comment type="subcellular location">
    <subcellularLocation>
        <location evidence="1">Membrane</location>
        <topology evidence="1">Single-pass membrane protein</topology>
    </subcellularLocation>
</comment>
<dbReference type="Pfam" id="PF00028">
    <property type="entry name" value="Cadherin"/>
    <property type="match status" value="1"/>
</dbReference>
<dbReference type="SMART" id="SM00112">
    <property type="entry name" value="CA"/>
    <property type="match status" value="1"/>
</dbReference>
<dbReference type="Proteomes" id="UP000299102">
    <property type="component" value="Unassembled WGS sequence"/>
</dbReference>
<dbReference type="GO" id="GO:0005509">
    <property type="term" value="F:calcium ion binding"/>
    <property type="evidence" value="ECO:0007669"/>
    <property type="project" value="UniProtKB-UniRule"/>
</dbReference>
<dbReference type="OrthoDB" id="6252479at2759"/>
<dbReference type="PANTHER" id="PTHR24028:SF328">
    <property type="entry name" value="CADHERIN-3"/>
    <property type="match status" value="1"/>
</dbReference>
<dbReference type="SUPFAM" id="SSF49313">
    <property type="entry name" value="Cadherin-like"/>
    <property type="match status" value="1"/>
</dbReference>
<evidence type="ECO:0000256" key="4">
    <source>
        <dbReference type="ARBA" id="ARBA00023180"/>
    </source>
</evidence>
<name>A0A4C1ZDT7_EUMVA</name>
<dbReference type="GO" id="GO:0005886">
    <property type="term" value="C:plasma membrane"/>
    <property type="evidence" value="ECO:0007669"/>
    <property type="project" value="TreeGrafter"/>
</dbReference>
<dbReference type="STRING" id="151549.A0A4C1ZDT7"/>
<accession>A0A4C1ZDT7</accession>
<dbReference type="EMBL" id="BGZK01001696">
    <property type="protein sequence ID" value="GBP84755.1"/>
    <property type="molecule type" value="Genomic_DNA"/>
</dbReference>
<evidence type="ECO:0000256" key="5">
    <source>
        <dbReference type="PROSITE-ProRule" id="PRU00043"/>
    </source>
</evidence>
<dbReference type="CDD" id="cd11304">
    <property type="entry name" value="Cadherin_repeat"/>
    <property type="match status" value="1"/>
</dbReference>
<gene>
    <name evidence="7" type="primary">ds</name>
    <name evidence="7" type="ORF">EVAR_67313_1</name>
</gene>
<comment type="caution">
    <text evidence="7">The sequence shown here is derived from an EMBL/GenBank/DDBJ whole genome shotgun (WGS) entry which is preliminary data.</text>
</comment>
<dbReference type="InterPro" id="IPR015919">
    <property type="entry name" value="Cadherin-like_sf"/>
</dbReference>
<feature type="domain" description="Cadherin" evidence="6">
    <location>
        <begin position="17"/>
        <end position="91"/>
    </location>
</feature>
<dbReference type="AlphaFoldDB" id="A0A4C1ZDT7"/>
<keyword evidence="5" id="KW-0106">Calcium</keyword>
<dbReference type="Gene3D" id="2.60.40.60">
    <property type="entry name" value="Cadherins"/>
    <property type="match status" value="1"/>
</dbReference>
<proteinExistence type="predicted"/>
<keyword evidence="3" id="KW-1133">Transmembrane helix</keyword>
<dbReference type="GO" id="GO:0007156">
    <property type="term" value="P:homophilic cell adhesion via plasma membrane adhesion molecules"/>
    <property type="evidence" value="ECO:0007669"/>
    <property type="project" value="InterPro"/>
</dbReference>
<evidence type="ECO:0000313" key="7">
    <source>
        <dbReference type="EMBL" id="GBP84755.1"/>
    </source>
</evidence>
<evidence type="ECO:0000313" key="8">
    <source>
        <dbReference type="Proteomes" id="UP000299102"/>
    </source>
</evidence>
<keyword evidence="2" id="KW-0812">Transmembrane</keyword>
<evidence type="ECO:0000256" key="3">
    <source>
        <dbReference type="ARBA" id="ARBA00022989"/>
    </source>
</evidence>
<organism evidence="7 8">
    <name type="scientific">Eumeta variegata</name>
    <name type="common">Bagworm moth</name>
    <name type="synonym">Eumeta japonica</name>
    <dbReference type="NCBI Taxonomy" id="151549"/>
    <lineage>
        <taxon>Eukaryota</taxon>
        <taxon>Metazoa</taxon>
        <taxon>Ecdysozoa</taxon>
        <taxon>Arthropoda</taxon>
        <taxon>Hexapoda</taxon>
        <taxon>Insecta</taxon>
        <taxon>Pterygota</taxon>
        <taxon>Neoptera</taxon>
        <taxon>Endopterygota</taxon>
        <taxon>Lepidoptera</taxon>
        <taxon>Glossata</taxon>
        <taxon>Ditrysia</taxon>
        <taxon>Tineoidea</taxon>
        <taxon>Psychidae</taxon>
        <taxon>Oiketicinae</taxon>
        <taxon>Eumeta</taxon>
    </lineage>
</organism>
<dbReference type="PANTHER" id="PTHR24028">
    <property type="entry name" value="CADHERIN-87A"/>
    <property type="match status" value="1"/>
</dbReference>
<evidence type="ECO:0000256" key="1">
    <source>
        <dbReference type="ARBA" id="ARBA00004167"/>
    </source>
</evidence>
<sequence>MICTFFNIGSIAFAPLVEQRTLSATDPDCGVNAIVNYTLGETPAKVRQFSIKPDSGELCVAAPLDHETFSNFEFPVLATDRAGAPAPSASARRVGARTHSSCAGRALIYRPRAAAVIVFLFCGCNFVLGDGSRETWTDTAA</sequence>